<evidence type="ECO:0000313" key="3">
    <source>
        <dbReference type="EMBL" id="NMV41277.1"/>
    </source>
</evidence>
<evidence type="ECO:0000259" key="1">
    <source>
        <dbReference type="Pfam" id="PF20275"/>
    </source>
</evidence>
<evidence type="ECO:0000259" key="2">
    <source>
        <dbReference type="Pfam" id="PF21941"/>
    </source>
</evidence>
<dbReference type="RefSeq" id="WP_004632796.1">
    <property type="nucleotide sequence ID" value="NZ_JABBZM010000030.1"/>
</dbReference>
<dbReference type="AlphaFoldDB" id="A0A848P722"/>
<dbReference type="Pfam" id="PF20275">
    <property type="entry name" value="CTD10"/>
    <property type="match status" value="1"/>
</dbReference>
<reference evidence="3 4" key="1">
    <citation type="submission" date="2020-04" db="EMBL/GenBank/DDBJ databases">
        <title>Ralstonia insidiosa genome sequencing and assembly.</title>
        <authorList>
            <person name="Martins R.C.R."/>
            <person name="Perdigao-Neto L.V."/>
            <person name="Levin A.S.S."/>
            <person name="Costa S.F."/>
        </authorList>
    </citation>
    <scope>NUCLEOTIDE SEQUENCE [LARGE SCALE GENOMIC DNA]</scope>
    <source>
        <strain evidence="3 4">5047</strain>
    </source>
</reference>
<dbReference type="Proteomes" id="UP000575469">
    <property type="component" value="Unassembled WGS sequence"/>
</dbReference>
<dbReference type="EMBL" id="JABBZM010000030">
    <property type="protein sequence ID" value="NMV41277.1"/>
    <property type="molecule type" value="Genomic_DNA"/>
</dbReference>
<dbReference type="InterPro" id="IPR047740">
    <property type="entry name" value="SMEK_dom"/>
</dbReference>
<organism evidence="3 4">
    <name type="scientific">Ralstonia insidiosa</name>
    <dbReference type="NCBI Taxonomy" id="190721"/>
    <lineage>
        <taxon>Bacteria</taxon>
        <taxon>Pseudomonadati</taxon>
        <taxon>Pseudomonadota</taxon>
        <taxon>Betaproteobacteria</taxon>
        <taxon>Burkholderiales</taxon>
        <taxon>Burkholderiaceae</taxon>
        <taxon>Ralstonia</taxon>
    </lineage>
</organism>
<dbReference type="NCBIfam" id="NF033859">
    <property type="entry name" value="SMEK_N"/>
    <property type="match status" value="1"/>
</dbReference>
<comment type="caution">
    <text evidence="3">The sequence shown here is derived from an EMBL/GenBank/DDBJ whole genome shotgun (WGS) entry which is preliminary data.</text>
</comment>
<feature type="domain" description="SMEK" evidence="2">
    <location>
        <begin position="11"/>
        <end position="145"/>
    </location>
</feature>
<feature type="domain" description="ABC-three component systems C-terminal" evidence="1">
    <location>
        <begin position="175"/>
        <end position="311"/>
    </location>
</feature>
<dbReference type="Pfam" id="PF21941">
    <property type="entry name" value="SMEK_N"/>
    <property type="match status" value="1"/>
</dbReference>
<proteinExistence type="predicted"/>
<dbReference type="InterPro" id="IPR046919">
    <property type="entry name" value="ABC-3C_CTD10"/>
</dbReference>
<accession>A0A848P722</accession>
<protein>
    <submittedName>
        <fullName evidence="3">SMEK domain-containing protein</fullName>
    </submittedName>
</protein>
<evidence type="ECO:0000313" key="4">
    <source>
        <dbReference type="Proteomes" id="UP000575469"/>
    </source>
</evidence>
<sequence length="332" mass="38244">MQRPVYFSICEEKLSLLCTRIKNRGKLNILDYHNHSEDFYLHFLNELYGYELENINQFQQNVEGIDLCDKKNLIVLQVSSTATKQKIESALSKNLNSYNGYSFKFVPISDDADSLRTKKYKNPHQLTFSPASDIYDIPAILKKIKSLDIIKQRAISEFLKRELDAIPVNRFTETNLAEVINSLSLEDLSDGFSLNKPIPFRYDDKIEFNGLDVAAVLIDDYKDHYHRISRIYEEFDAAGKNKSNFVFQSLRTAYLKLNKKHSGDELFFKIVEEMVTVAQNSSNCVTMPLDELEQHVSLIAVDAFIRCKIFKNPSKDQYAAAREHTPPSQSVL</sequence>
<name>A0A848P722_9RALS</name>
<gene>
    <name evidence="3" type="ORF">HGR00_25495</name>
</gene>